<dbReference type="InterPro" id="IPR025083">
    <property type="entry name" value="DUF3969"/>
</dbReference>
<evidence type="ECO:0000313" key="1">
    <source>
        <dbReference type="EMBL" id="KIP95788.1"/>
    </source>
</evidence>
<dbReference type="EMBL" id="JXQW01000066">
    <property type="protein sequence ID" value="KIP95788.1"/>
    <property type="molecule type" value="Genomic_DNA"/>
</dbReference>
<dbReference type="RefSeq" id="WP_042556004.1">
    <property type="nucleotide sequence ID" value="NZ_JXQW01000066.1"/>
</dbReference>
<sequence>MSDNKLFFEVPYGVESSKFVALYCVGLLTCACSNGFINSGASYFFLPRTVNLLKKSEVDPEVIRLVSLGCELEDVESLVPHRLQNAMDSLRSGFLEYLSGFPASSLNFNDFFSVSEAYNK</sequence>
<protein>
    <submittedName>
        <fullName evidence="1">Uncharacterized protein</fullName>
    </submittedName>
</protein>
<proteinExistence type="predicted"/>
<dbReference type="OrthoDB" id="6899556at2"/>
<gene>
    <name evidence="1" type="ORF">RU08_21965</name>
</gene>
<reference evidence="1 2" key="1">
    <citation type="submission" date="2014-12" db="EMBL/GenBank/DDBJ databases">
        <title>16Stimator: statistical estimation of ribosomal gene copy numbers from draft genome assemblies.</title>
        <authorList>
            <person name="Perisin M.A."/>
            <person name="Vetter M."/>
            <person name="Gilbert J.A."/>
            <person name="Bergelson J."/>
        </authorList>
    </citation>
    <scope>NUCLEOTIDE SEQUENCE [LARGE SCALE GENOMIC DNA]</scope>
    <source>
        <strain evidence="1 2">MEJ086</strain>
    </source>
</reference>
<dbReference type="PROSITE" id="PS51257">
    <property type="entry name" value="PROKAR_LIPOPROTEIN"/>
    <property type="match status" value="1"/>
</dbReference>
<dbReference type="AlphaFoldDB" id="A0A0D0JKE2"/>
<accession>A0A0D0JKE2</accession>
<dbReference type="Pfam" id="PF13108">
    <property type="entry name" value="DUF3969"/>
    <property type="match status" value="1"/>
</dbReference>
<dbReference type="Proteomes" id="UP000032068">
    <property type="component" value="Unassembled WGS sequence"/>
</dbReference>
<evidence type="ECO:0000313" key="2">
    <source>
        <dbReference type="Proteomes" id="UP000032068"/>
    </source>
</evidence>
<organism evidence="1 2">
    <name type="scientific">Pseudomonas fulva</name>
    <dbReference type="NCBI Taxonomy" id="47880"/>
    <lineage>
        <taxon>Bacteria</taxon>
        <taxon>Pseudomonadati</taxon>
        <taxon>Pseudomonadota</taxon>
        <taxon>Gammaproteobacteria</taxon>
        <taxon>Pseudomonadales</taxon>
        <taxon>Pseudomonadaceae</taxon>
        <taxon>Pseudomonas</taxon>
    </lineage>
</organism>
<comment type="caution">
    <text evidence="1">The sequence shown here is derived from an EMBL/GenBank/DDBJ whole genome shotgun (WGS) entry which is preliminary data.</text>
</comment>
<name>A0A0D0JKE2_9PSED</name>